<dbReference type="Gene3D" id="3.90.55.10">
    <property type="entry name" value="Dimethylsulfoxide Reductase, domain 3"/>
    <property type="match status" value="1"/>
</dbReference>
<dbReference type="SUPFAM" id="SSF53706">
    <property type="entry name" value="Formate dehydrogenase/DMSO reductase, domains 1-3"/>
    <property type="match status" value="1"/>
</dbReference>
<name>A0A227J2G5_VIBPH</name>
<dbReference type="Gene3D" id="3.40.50.740">
    <property type="match status" value="1"/>
</dbReference>
<dbReference type="Gene3D" id="3.40.228.10">
    <property type="entry name" value="Dimethylsulfoxide Reductase, domain 2"/>
    <property type="match status" value="1"/>
</dbReference>
<organism evidence="1 2">
    <name type="scientific">Vibrio parahaemolyticus</name>
    <dbReference type="NCBI Taxonomy" id="670"/>
    <lineage>
        <taxon>Bacteria</taxon>
        <taxon>Pseudomonadati</taxon>
        <taxon>Pseudomonadota</taxon>
        <taxon>Gammaproteobacteria</taxon>
        <taxon>Vibrionales</taxon>
        <taxon>Vibrionaceae</taxon>
        <taxon>Vibrio</taxon>
    </lineage>
</organism>
<gene>
    <name evidence="1" type="ORF">CA163_32475</name>
</gene>
<sequence length="95" mass="10980">FDVFADMAEMLAPGGRDVYTEGKTEMEWLYGFYKAAQQGGRGSRIAMPNFSKFWEDNQLIEMKWNEKNAQFVRYADFREDPIMNPLGTPSGKIEI</sequence>
<dbReference type="EMBL" id="NIXT01004056">
    <property type="protein sequence ID" value="OXE28707.1"/>
    <property type="molecule type" value="Genomic_DNA"/>
</dbReference>
<accession>A0A227J2G5</accession>
<evidence type="ECO:0000313" key="1">
    <source>
        <dbReference type="EMBL" id="OXE28707.1"/>
    </source>
</evidence>
<dbReference type="AlphaFoldDB" id="A0A227J2G5"/>
<reference evidence="1 2" key="1">
    <citation type="journal article" date="2017" name="Appl. Environ. Microbiol.">
        <title>Parallel evolution of two clades of a major Atlantic endemic Vibrio parahaemolyticus pathogen lineage by independent acquisition of related pathogenicity islands.</title>
        <authorList>
            <person name="Xu F."/>
            <person name="Gonzalez-Escalona N."/>
            <person name="Drees K.P."/>
            <person name="Sebra R.P."/>
            <person name="Cooper V.S."/>
            <person name="Jones S.H."/>
            <person name="Whistler C.A."/>
        </authorList>
    </citation>
    <scope>NUCLEOTIDE SEQUENCE [LARGE SCALE GENOMIC DNA]</scope>
    <source>
        <strain evidence="1 2">MAVP-3</strain>
    </source>
</reference>
<comment type="caution">
    <text evidence="1">The sequence shown here is derived from an EMBL/GenBank/DDBJ whole genome shotgun (WGS) entry which is preliminary data.</text>
</comment>
<evidence type="ECO:0000313" key="2">
    <source>
        <dbReference type="Proteomes" id="UP000214596"/>
    </source>
</evidence>
<proteinExistence type="predicted"/>
<dbReference type="Proteomes" id="UP000214596">
    <property type="component" value="Unassembled WGS sequence"/>
</dbReference>
<feature type="non-terminal residue" evidence="1">
    <location>
        <position position="1"/>
    </location>
</feature>
<protein>
    <submittedName>
        <fullName evidence="1">Molybdopterin dinucleotide-binding protein</fullName>
    </submittedName>
</protein>
<feature type="non-terminal residue" evidence="1">
    <location>
        <position position="95"/>
    </location>
</feature>